<reference evidence="6 7" key="1">
    <citation type="submission" date="2020-08" db="EMBL/GenBank/DDBJ databases">
        <title>Sequencing the genomes of 1000 actinobacteria strains.</title>
        <authorList>
            <person name="Klenk H.-P."/>
        </authorList>
    </citation>
    <scope>NUCLEOTIDE SEQUENCE [LARGE SCALE GENOMIC DNA]</scope>
    <source>
        <strain evidence="6 7">DSM 45790</strain>
    </source>
</reference>
<evidence type="ECO:0000256" key="4">
    <source>
        <dbReference type="SAM" id="MobiDB-lite"/>
    </source>
</evidence>
<organism evidence="6 7">
    <name type="scientific">Sphaerisporangium krabiense</name>
    <dbReference type="NCBI Taxonomy" id="763782"/>
    <lineage>
        <taxon>Bacteria</taxon>
        <taxon>Bacillati</taxon>
        <taxon>Actinomycetota</taxon>
        <taxon>Actinomycetes</taxon>
        <taxon>Streptosporangiales</taxon>
        <taxon>Streptosporangiaceae</taxon>
        <taxon>Sphaerisporangium</taxon>
    </lineage>
</organism>
<dbReference type="AlphaFoldDB" id="A0A7W8YZP3"/>
<dbReference type="PANTHER" id="PTHR46796">
    <property type="entry name" value="HTH-TYPE TRANSCRIPTIONAL ACTIVATOR RHAS-RELATED"/>
    <property type="match status" value="1"/>
</dbReference>
<dbReference type="Proteomes" id="UP000588112">
    <property type="component" value="Unassembled WGS sequence"/>
</dbReference>
<dbReference type="RefSeq" id="WP_275422294.1">
    <property type="nucleotide sequence ID" value="NZ_JACHBR010000001.1"/>
</dbReference>
<dbReference type="PROSITE" id="PS01124">
    <property type="entry name" value="HTH_ARAC_FAMILY_2"/>
    <property type="match status" value="1"/>
</dbReference>
<dbReference type="InterPro" id="IPR018062">
    <property type="entry name" value="HTH_AraC-typ_CS"/>
</dbReference>
<dbReference type="SMART" id="SM00342">
    <property type="entry name" value="HTH_ARAC"/>
    <property type="match status" value="1"/>
</dbReference>
<feature type="domain" description="HTH araC/xylS-type" evidence="5">
    <location>
        <begin position="215"/>
        <end position="313"/>
    </location>
</feature>
<dbReference type="InterPro" id="IPR009057">
    <property type="entry name" value="Homeodomain-like_sf"/>
</dbReference>
<evidence type="ECO:0000256" key="1">
    <source>
        <dbReference type="ARBA" id="ARBA00023015"/>
    </source>
</evidence>
<name>A0A7W8YZP3_9ACTN</name>
<dbReference type="SUPFAM" id="SSF51182">
    <property type="entry name" value="RmlC-like cupins"/>
    <property type="match status" value="1"/>
</dbReference>
<dbReference type="GO" id="GO:0043565">
    <property type="term" value="F:sequence-specific DNA binding"/>
    <property type="evidence" value="ECO:0007669"/>
    <property type="project" value="InterPro"/>
</dbReference>
<dbReference type="Pfam" id="PF12833">
    <property type="entry name" value="HTH_18"/>
    <property type="match status" value="1"/>
</dbReference>
<protein>
    <submittedName>
        <fullName evidence="6">AraC-like DNA-binding protein</fullName>
    </submittedName>
</protein>
<keyword evidence="2 6" id="KW-0238">DNA-binding</keyword>
<dbReference type="PANTHER" id="PTHR46796:SF7">
    <property type="entry name" value="ARAC FAMILY TRANSCRIPTIONAL REGULATOR"/>
    <property type="match status" value="1"/>
</dbReference>
<dbReference type="InterPro" id="IPR032783">
    <property type="entry name" value="AraC_lig"/>
</dbReference>
<dbReference type="InterPro" id="IPR011051">
    <property type="entry name" value="RmlC_Cupin_sf"/>
</dbReference>
<evidence type="ECO:0000256" key="3">
    <source>
        <dbReference type="ARBA" id="ARBA00023163"/>
    </source>
</evidence>
<dbReference type="PROSITE" id="PS00041">
    <property type="entry name" value="HTH_ARAC_FAMILY_1"/>
    <property type="match status" value="1"/>
</dbReference>
<accession>A0A7W8YZP3</accession>
<evidence type="ECO:0000313" key="7">
    <source>
        <dbReference type="Proteomes" id="UP000588112"/>
    </source>
</evidence>
<keyword evidence="3" id="KW-0804">Transcription</keyword>
<dbReference type="Gene3D" id="1.10.10.60">
    <property type="entry name" value="Homeodomain-like"/>
    <property type="match status" value="2"/>
</dbReference>
<dbReference type="Pfam" id="PF12852">
    <property type="entry name" value="Cupin_6"/>
    <property type="match status" value="1"/>
</dbReference>
<proteinExistence type="predicted"/>
<keyword evidence="7" id="KW-1185">Reference proteome</keyword>
<comment type="caution">
    <text evidence="6">The sequence shown here is derived from an EMBL/GenBank/DDBJ whole genome shotgun (WGS) entry which is preliminary data.</text>
</comment>
<gene>
    <name evidence="6" type="ORF">BJ981_000209</name>
</gene>
<feature type="region of interest" description="Disordered" evidence="4">
    <location>
        <begin position="83"/>
        <end position="117"/>
    </location>
</feature>
<dbReference type="EMBL" id="JACHBR010000001">
    <property type="protein sequence ID" value="MBB5624510.1"/>
    <property type="molecule type" value="Genomic_DNA"/>
</dbReference>
<keyword evidence="1" id="KW-0805">Transcription regulation</keyword>
<evidence type="ECO:0000259" key="5">
    <source>
        <dbReference type="PROSITE" id="PS01124"/>
    </source>
</evidence>
<dbReference type="InterPro" id="IPR050204">
    <property type="entry name" value="AraC_XylS_family_regulators"/>
</dbReference>
<dbReference type="InterPro" id="IPR018060">
    <property type="entry name" value="HTH_AraC"/>
</dbReference>
<sequence length="315" mass="33444">MASVGGVRVDVLSDVIATMRTGEPRSSRVRWHGAWGQRFPSVPGTAGFQVVLRGRCWLFPEDGPPLALAEGDVVLLTRGRGHGMGGDPAAPPAGPACDPLADRPRYTSASAGDDGSPPSAVTLCGAYELDATRAHPLLGELPDVVHLPAAPGRHPDLRAAVGLLGAELEHPRPGADAVVPALLDMLLAYILRAWFAQRPAVATGWAAALRDPAVGAALDAMHRDPSLPWTVEALGKRVGLSRAAFSRRFTAMVGRPPLAYLTWWRMTTAARLLRESDVPLGAVARRAGYTSEFAFSATFKRHHGASPGRYRRGVT</sequence>
<evidence type="ECO:0000313" key="6">
    <source>
        <dbReference type="EMBL" id="MBB5624510.1"/>
    </source>
</evidence>
<dbReference type="GO" id="GO:0003700">
    <property type="term" value="F:DNA-binding transcription factor activity"/>
    <property type="evidence" value="ECO:0007669"/>
    <property type="project" value="InterPro"/>
</dbReference>
<dbReference type="SUPFAM" id="SSF46689">
    <property type="entry name" value="Homeodomain-like"/>
    <property type="match status" value="2"/>
</dbReference>
<evidence type="ECO:0000256" key="2">
    <source>
        <dbReference type="ARBA" id="ARBA00023125"/>
    </source>
</evidence>